<proteinExistence type="predicted"/>
<name>A0AC34F6S8_9BILA</name>
<reference evidence="2" key="1">
    <citation type="submission" date="2022-11" db="UniProtKB">
        <authorList>
            <consortium name="WormBaseParasite"/>
        </authorList>
    </citation>
    <scope>IDENTIFICATION</scope>
</reference>
<dbReference type="Proteomes" id="UP000887579">
    <property type="component" value="Unplaced"/>
</dbReference>
<organism evidence="1 2">
    <name type="scientific">Panagrolaimus sp. ES5</name>
    <dbReference type="NCBI Taxonomy" id="591445"/>
    <lineage>
        <taxon>Eukaryota</taxon>
        <taxon>Metazoa</taxon>
        <taxon>Ecdysozoa</taxon>
        <taxon>Nematoda</taxon>
        <taxon>Chromadorea</taxon>
        <taxon>Rhabditida</taxon>
        <taxon>Tylenchina</taxon>
        <taxon>Panagrolaimomorpha</taxon>
        <taxon>Panagrolaimoidea</taxon>
        <taxon>Panagrolaimidae</taxon>
        <taxon>Panagrolaimus</taxon>
    </lineage>
</organism>
<protein>
    <submittedName>
        <fullName evidence="2">Saposin B-type domain-containing protein</fullName>
    </submittedName>
</protein>
<sequence length="98" mass="10909">MLLVATLVTVIAKPSNPFCKACSQIIDDIKDHFHNDFTNVTPKQLRKELEHECKEFLGGFEESLCVDAVNKNAAKLLNFLQKKGTLKQDCDALSIGIC</sequence>
<accession>A0AC34F6S8</accession>
<dbReference type="WBParaSite" id="ES5_v2.g12682.t1">
    <property type="protein sequence ID" value="ES5_v2.g12682.t1"/>
    <property type="gene ID" value="ES5_v2.g12682"/>
</dbReference>
<evidence type="ECO:0000313" key="1">
    <source>
        <dbReference type="Proteomes" id="UP000887579"/>
    </source>
</evidence>
<evidence type="ECO:0000313" key="2">
    <source>
        <dbReference type="WBParaSite" id="ES5_v2.g12682.t1"/>
    </source>
</evidence>